<dbReference type="InterPro" id="IPR017850">
    <property type="entry name" value="Alkaline_phosphatase_core_sf"/>
</dbReference>
<dbReference type="InterPro" id="IPR000917">
    <property type="entry name" value="Sulfatase_N"/>
</dbReference>
<dbReference type="Proteomes" id="UP000011566">
    <property type="component" value="Unassembled WGS sequence"/>
</dbReference>
<feature type="domain" description="Sulfatase N-terminal" evidence="1">
    <location>
        <begin position="3"/>
        <end position="333"/>
    </location>
</feature>
<protein>
    <submittedName>
        <fullName evidence="2">Sulfatase</fullName>
    </submittedName>
</protein>
<dbReference type="PANTHER" id="PTHR43751">
    <property type="entry name" value="SULFATASE"/>
    <property type="match status" value="1"/>
</dbReference>
<dbReference type="Gene3D" id="3.30.1120.10">
    <property type="match status" value="1"/>
</dbReference>
<evidence type="ECO:0000313" key="3">
    <source>
        <dbReference type="Proteomes" id="UP000011566"/>
    </source>
</evidence>
<dbReference type="CDD" id="cd16148">
    <property type="entry name" value="sulfatase_like"/>
    <property type="match status" value="1"/>
</dbReference>
<dbReference type="EMBL" id="AOMB01000032">
    <property type="protein sequence ID" value="EMA37965.1"/>
    <property type="molecule type" value="Genomic_DNA"/>
</dbReference>
<evidence type="ECO:0000313" key="2">
    <source>
        <dbReference type="EMBL" id="EMA37965.1"/>
    </source>
</evidence>
<dbReference type="Gene3D" id="3.40.720.10">
    <property type="entry name" value="Alkaline Phosphatase, subunit A"/>
    <property type="match status" value="1"/>
</dbReference>
<accession>M0M0R2</accession>
<dbReference type="eggNOG" id="arCOG02785">
    <property type="taxonomic scope" value="Archaea"/>
</dbReference>
<reference evidence="2 3" key="1">
    <citation type="journal article" date="2014" name="PLoS Genet.">
        <title>Phylogenetically driven sequencing of extremely halophilic archaea reveals strategies for static and dynamic osmo-response.</title>
        <authorList>
            <person name="Becker E.A."/>
            <person name="Seitzer P.M."/>
            <person name="Tritt A."/>
            <person name="Larsen D."/>
            <person name="Krusor M."/>
            <person name="Yao A.I."/>
            <person name="Wu D."/>
            <person name="Madern D."/>
            <person name="Eisen J.A."/>
            <person name="Darling A.E."/>
            <person name="Facciotti M.T."/>
        </authorList>
    </citation>
    <scope>NUCLEOTIDE SEQUENCE [LARGE SCALE GENOMIC DNA]</scope>
    <source>
        <strain evidence="2 3">100A6</strain>
    </source>
</reference>
<dbReference type="AlphaFoldDB" id="M0M0R2"/>
<dbReference type="Pfam" id="PF00884">
    <property type="entry name" value="Sulfatase"/>
    <property type="match status" value="1"/>
</dbReference>
<keyword evidence="3" id="KW-1185">Reference proteome</keyword>
<name>M0M0R2_9EURY</name>
<dbReference type="InterPro" id="IPR052701">
    <property type="entry name" value="GAG_Ulvan_Degrading_Sulfatases"/>
</dbReference>
<comment type="caution">
    <text evidence="2">The sequence shown here is derived from an EMBL/GenBank/DDBJ whole genome shotgun (WGS) entry which is preliminary data.</text>
</comment>
<proteinExistence type="predicted"/>
<dbReference type="OrthoDB" id="3164at2157"/>
<evidence type="ECO:0000259" key="1">
    <source>
        <dbReference type="Pfam" id="PF00884"/>
    </source>
</evidence>
<dbReference type="PATRIC" id="fig|1132509.6.peg.2489"/>
<dbReference type="PANTHER" id="PTHR43751:SF3">
    <property type="entry name" value="SULFATASE N-TERMINAL DOMAIN-CONTAINING PROTEIN"/>
    <property type="match status" value="1"/>
</dbReference>
<dbReference type="SUPFAM" id="SSF53649">
    <property type="entry name" value="Alkaline phosphatase-like"/>
    <property type="match status" value="1"/>
</dbReference>
<gene>
    <name evidence="2" type="ORF">C447_11030</name>
</gene>
<dbReference type="RefSeq" id="WP_007693825.1">
    <property type="nucleotide sequence ID" value="NZ_AJRK01000354.1"/>
</dbReference>
<sequence>MRDVLFITVDSLRADHLGCYGYGRETTPAIDALAAGGHRFENAFAHACATRASFPSILTSATALMHGGYERVSEKQTLVTEALPDACRTAGFHSNLYLSAEFGYDRGFEHFFDSKTDPGRIARLKQVVKRRLDEDGALYRLLSGAVDTAEKEAGLSFGSAYVRADEITDKALAWAESQNRGPRFGWVHYMDVHHPYLPPERHQRALGLDPVDEREAVRLRRTMVEEPENLTSDERETLIDLYDAETRFADAEIGRLVDSVRDSWGEDTVIVLTADHGEALGEHGQFGHSQTFFDEVLHVPLVVDLGPESSEPKTHDEIVGLLDVTPTIVDYAGGTQSEAFHGHSLRPLLDGTGEWPREHVVGDWSAENTGEGEHRYAYRDRRWKYVERDGVGALYDLRADPGEERDVAADNPDERERIEAVLDDHRRTIAATADDLSTVEMDETTKQRLRDLGYAE</sequence>
<organism evidence="2 3">
    <name type="scientific">Halococcus hamelinensis 100A6</name>
    <dbReference type="NCBI Taxonomy" id="1132509"/>
    <lineage>
        <taxon>Archaea</taxon>
        <taxon>Methanobacteriati</taxon>
        <taxon>Methanobacteriota</taxon>
        <taxon>Stenosarchaea group</taxon>
        <taxon>Halobacteria</taxon>
        <taxon>Halobacteriales</taxon>
        <taxon>Halococcaceae</taxon>
        <taxon>Halococcus</taxon>
    </lineage>
</organism>